<evidence type="ECO:0000259" key="2">
    <source>
        <dbReference type="Pfam" id="PF16871"/>
    </source>
</evidence>
<dbReference type="Pfam" id="PF11958">
    <property type="entry name" value="DUF3472"/>
    <property type="match status" value="1"/>
</dbReference>
<feature type="signal peptide" evidence="1">
    <location>
        <begin position="1"/>
        <end position="20"/>
    </location>
</feature>
<accession>A0A7J0A4K3</accession>
<dbReference type="InterPro" id="IPR021862">
    <property type="entry name" value="DUF3472"/>
</dbReference>
<feature type="chain" id="PRO_5029442361" description="DUF5077 domain-containing protein" evidence="1">
    <location>
        <begin position="21"/>
        <end position="420"/>
    </location>
</feature>
<organism evidence="3 4">
    <name type="scientific">Bacteroides acidifaciens</name>
    <dbReference type="NCBI Taxonomy" id="85831"/>
    <lineage>
        <taxon>Bacteria</taxon>
        <taxon>Pseudomonadati</taxon>
        <taxon>Bacteroidota</taxon>
        <taxon>Bacteroidia</taxon>
        <taxon>Bacteroidales</taxon>
        <taxon>Bacteroidaceae</taxon>
        <taxon>Bacteroides</taxon>
    </lineage>
</organism>
<dbReference type="AlphaFoldDB" id="A0A7J0A4K3"/>
<evidence type="ECO:0000256" key="1">
    <source>
        <dbReference type="SAM" id="SignalP"/>
    </source>
</evidence>
<sequence>MNMKKLLCLFALLLCTTAFAQPQQLVVGVSGNGYVTRQQDGARITQEGVAYWTNPKSIVSIYFYLHQPTTADLSLYAKGHSEIKVSYGKKSFNVNLQSDDFTNVPVGSIDIRQAGYVRIDLQGVAKEGESFGEIKQLIADNVTGKSNYVKDFEDYWGRRGPSVHMGYALPEGDTEWFYNEVTVPKEGETMHSYYMAAGFGEGYFGMQYNSPTERRILFSVWSPFDTQDPKKIPDEQKIKLLRQGKDVHIGEFGNEGSGGQSYLRYPWKAGNTYKFLMHIKPDGNGNTIYTAYFYATDEKEWKLIASFLRPMTDTWYKHPHSFLENFNPEQGYLSREVFFGNQWARSKEGKWTRLTDAVFTHDATASAKVRLDYQGGTTKDNRFYLKMGGFFNESVPMRTKFYCKPTGEEPIIDWEALEHL</sequence>
<dbReference type="Pfam" id="PF16871">
    <property type="entry name" value="DUF5077"/>
    <property type="match status" value="1"/>
</dbReference>
<keyword evidence="1" id="KW-0732">Signal</keyword>
<dbReference type="Proteomes" id="UP000491181">
    <property type="component" value="Unassembled WGS sequence"/>
</dbReference>
<dbReference type="InterPro" id="IPR031712">
    <property type="entry name" value="DUF5077"/>
</dbReference>
<evidence type="ECO:0000313" key="3">
    <source>
        <dbReference type="EMBL" id="GFH87072.1"/>
    </source>
</evidence>
<proteinExistence type="predicted"/>
<dbReference type="EMBL" id="BLLS01000073">
    <property type="protein sequence ID" value="GFH87072.1"/>
    <property type="molecule type" value="Genomic_DNA"/>
</dbReference>
<feature type="domain" description="DUF5077" evidence="2">
    <location>
        <begin position="29"/>
        <end position="138"/>
    </location>
</feature>
<protein>
    <recommendedName>
        <fullName evidence="2">DUF5077 domain-containing protein</fullName>
    </recommendedName>
</protein>
<gene>
    <name evidence="3" type="ORF">IMSAGC001_02496</name>
</gene>
<name>A0A7J0A4K3_9BACE</name>
<evidence type="ECO:0000313" key="4">
    <source>
        <dbReference type="Proteomes" id="UP000491181"/>
    </source>
</evidence>
<comment type="caution">
    <text evidence="3">The sequence shown here is derived from an EMBL/GenBank/DDBJ whole genome shotgun (WGS) entry which is preliminary data.</text>
</comment>
<reference evidence="3 4" key="1">
    <citation type="journal article" date="2020" name="Microbiome">
        <title>Single-cell genomics of uncultured bacteria reveals dietary fiber responders in the mouse gut microbiota.</title>
        <authorList>
            <person name="Chijiiwa R."/>
            <person name="Hosokawa M."/>
            <person name="Kogawa M."/>
            <person name="Nishikawa Y."/>
            <person name="Ide K."/>
            <person name="Sakanashi C."/>
            <person name="Takahashi K."/>
            <person name="Takeyama H."/>
        </authorList>
    </citation>
    <scope>NUCLEOTIDE SEQUENCE [LARGE SCALE GENOMIC DNA]</scope>
    <source>
        <strain evidence="3">IMSAGC_001</strain>
    </source>
</reference>